<accession>F8ETG9</accession>
<dbReference type="KEGG" id="zmp:Zymop_1098"/>
<gene>
    <name evidence="1" type="ordered locus">Zymop_1098</name>
</gene>
<dbReference type="PATRIC" id="fig|579138.3.peg.1165"/>
<reference evidence="1 2" key="1">
    <citation type="journal article" date="2011" name="J. Bacteriol.">
        <title>Genome sequence of the ethanol-producing Zymomonas mobilis subsp. pomaceae lectotype strain ATCC 29192.</title>
        <authorList>
            <person name="Kouvelis V.N."/>
            <person name="Davenport K.W."/>
            <person name="Brettin T.S."/>
            <person name="Bruce D."/>
            <person name="Detter C."/>
            <person name="Han C.S."/>
            <person name="Nolan M."/>
            <person name="Tapia R."/>
            <person name="Damoulaki A."/>
            <person name="Kyrpides N.C."/>
            <person name="Typas M.A."/>
            <person name="Pappas K.M."/>
        </authorList>
    </citation>
    <scope>NUCLEOTIDE SEQUENCE [LARGE SCALE GENOMIC DNA]</scope>
    <source>
        <strain evidence="2">ATCC 29192 / DSM 22645 / JCM 10191 / CCUG 17912 / NBRC 13757 / NCIMB 11200 / NRRL B-4491 / Barker I</strain>
    </source>
</reference>
<evidence type="ECO:0000313" key="1">
    <source>
        <dbReference type="EMBL" id="AEI37994.1"/>
    </source>
</evidence>
<protein>
    <submittedName>
        <fullName evidence="1">Uncharacterized protein</fullName>
    </submittedName>
</protein>
<dbReference type="HOGENOM" id="CLU_1626436_0_0_5"/>
<dbReference type="AlphaFoldDB" id="F8ETG9"/>
<dbReference type="EMBL" id="CP002865">
    <property type="protein sequence ID" value="AEI37994.1"/>
    <property type="molecule type" value="Genomic_DNA"/>
</dbReference>
<dbReference type="RefSeq" id="WP_013934389.1">
    <property type="nucleotide sequence ID" value="NC_015709.1"/>
</dbReference>
<proteinExistence type="predicted"/>
<name>F8ETG9_ZYMMT</name>
<organism evidence="1 2">
    <name type="scientific">Zymomonas mobilis subsp. pomaceae (strain ATCC 29192 / DSM 22645 / JCM 10191 / CCUG 17912 / NBRC 13757 / NCIMB 11200 / NRRL B-4491 / Barker I)</name>
    <dbReference type="NCBI Taxonomy" id="579138"/>
    <lineage>
        <taxon>Bacteria</taxon>
        <taxon>Pseudomonadati</taxon>
        <taxon>Pseudomonadota</taxon>
        <taxon>Alphaproteobacteria</taxon>
        <taxon>Sphingomonadales</taxon>
        <taxon>Zymomonadaceae</taxon>
        <taxon>Zymomonas</taxon>
    </lineage>
</organism>
<dbReference type="Proteomes" id="UP000000491">
    <property type="component" value="Chromosome"/>
</dbReference>
<sequence>MSNSDETIIEPQHPMLAKNIYDTLDNLYSAKPSSSLGSVIMDTIPNADHGDNNDLSNPISVGGWSLNSSIKPDVYTPPEAIFHLNFPELKAPFLRRNEAMSQGITGIKTGLGASNNRQYIGIDDDGKELTAHFGQKINNNTIVSLNKILSKNGGFTVGLKKNF</sequence>
<evidence type="ECO:0000313" key="2">
    <source>
        <dbReference type="Proteomes" id="UP000000491"/>
    </source>
</evidence>